<evidence type="ECO:0000313" key="2">
    <source>
        <dbReference type="Proteomes" id="UP000785679"/>
    </source>
</evidence>
<dbReference type="AlphaFoldDB" id="A0A8J8T7X5"/>
<organism evidence="1 2">
    <name type="scientific">Halteria grandinella</name>
    <dbReference type="NCBI Taxonomy" id="5974"/>
    <lineage>
        <taxon>Eukaryota</taxon>
        <taxon>Sar</taxon>
        <taxon>Alveolata</taxon>
        <taxon>Ciliophora</taxon>
        <taxon>Intramacronucleata</taxon>
        <taxon>Spirotrichea</taxon>
        <taxon>Stichotrichia</taxon>
        <taxon>Sporadotrichida</taxon>
        <taxon>Halteriidae</taxon>
        <taxon>Halteria</taxon>
    </lineage>
</organism>
<sequence>MSRLSGILIEYIKSDEYEEMPDLEKRERSRNSKGVWYFTRDYLIQYTLFLHGLFFEQRGIEVMTQKTQAEYARKYYLLSLTNSNVYEIETSLIKRTIKRVMKIQVRGSLTWKYRLQLVLSKFYVKYRSVQVIMEQCNEAPYAHDILISFVKRSIFERLRDHDYFSFISMRSGSKPFLAIPLDLKHCNYKMKQKTLNEFNFSSKMDPPSPYSSRDLSLSLLSCIQAAGDLPKVQLYVDSIPTQARQDWIVAIVGPQKQSMRGIDGLLGRHGIPNIVIIGVNITDKDQCERYRELCNKTPEGQFVNLNFNQQADIFFTTQEIKNEGNLNPQYFRALQQVEAALQLFNSQSIPLIYENIDFN</sequence>
<dbReference type="Proteomes" id="UP000785679">
    <property type="component" value="Unassembled WGS sequence"/>
</dbReference>
<dbReference type="EMBL" id="RRYP01001539">
    <property type="protein sequence ID" value="TNV85802.1"/>
    <property type="molecule type" value="Genomic_DNA"/>
</dbReference>
<proteinExistence type="predicted"/>
<gene>
    <name evidence="1" type="ORF">FGO68_gene13378</name>
</gene>
<dbReference type="OrthoDB" id="325494at2759"/>
<reference evidence="1" key="1">
    <citation type="submission" date="2019-06" db="EMBL/GenBank/DDBJ databases">
        <authorList>
            <person name="Zheng W."/>
        </authorList>
    </citation>
    <scope>NUCLEOTIDE SEQUENCE</scope>
    <source>
        <strain evidence="1">QDHG01</strain>
    </source>
</reference>
<accession>A0A8J8T7X5</accession>
<protein>
    <submittedName>
        <fullName evidence="1">Uncharacterized protein</fullName>
    </submittedName>
</protein>
<name>A0A8J8T7X5_HALGN</name>
<keyword evidence="2" id="KW-1185">Reference proteome</keyword>
<evidence type="ECO:0000313" key="1">
    <source>
        <dbReference type="EMBL" id="TNV85802.1"/>
    </source>
</evidence>
<comment type="caution">
    <text evidence="1">The sequence shown here is derived from an EMBL/GenBank/DDBJ whole genome shotgun (WGS) entry which is preliminary data.</text>
</comment>